<keyword evidence="4 9" id="KW-0049">Antioxidant</keyword>
<dbReference type="GO" id="GO:0045454">
    <property type="term" value="P:cell redox homeostasis"/>
    <property type="evidence" value="ECO:0007669"/>
    <property type="project" value="TreeGrafter"/>
</dbReference>
<dbReference type="GO" id="GO:0005739">
    <property type="term" value="C:mitochondrion"/>
    <property type="evidence" value="ECO:0007669"/>
    <property type="project" value="TreeGrafter"/>
</dbReference>
<evidence type="ECO:0000256" key="8">
    <source>
        <dbReference type="PIRSR" id="PIRSR637944-1"/>
    </source>
</evidence>
<dbReference type="Pfam" id="PF08534">
    <property type="entry name" value="Redoxin"/>
    <property type="match status" value="1"/>
</dbReference>
<organism evidence="11">
    <name type="scientific">Spodoptera frugiperda</name>
    <name type="common">Fall armyworm</name>
    <dbReference type="NCBI Taxonomy" id="7108"/>
    <lineage>
        <taxon>Eukaryota</taxon>
        <taxon>Metazoa</taxon>
        <taxon>Ecdysozoa</taxon>
        <taxon>Arthropoda</taxon>
        <taxon>Hexapoda</taxon>
        <taxon>Insecta</taxon>
        <taxon>Pterygota</taxon>
        <taxon>Neoptera</taxon>
        <taxon>Endopterygota</taxon>
        <taxon>Lepidoptera</taxon>
        <taxon>Glossata</taxon>
        <taxon>Ditrysia</taxon>
        <taxon>Noctuoidea</taxon>
        <taxon>Noctuidae</taxon>
        <taxon>Amphipyrinae</taxon>
        <taxon>Spodoptera</taxon>
    </lineage>
</organism>
<accession>A0A2H1VKI0</accession>
<dbReference type="GO" id="GO:0005777">
    <property type="term" value="C:peroxisome"/>
    <property type="evidence" value="ECO:0007669"/>
    <property type="project" value="TreeGrafter"/>
</dbReference>
<evidence type="ECO:0000256" key="9">
    <source>
        <dbReference type="RuleBase" id="RU366011"/>
    </source>
</evidence>
<dbReference type="PANTHER" id="PTHR10430">
    <property type="entry name" value="PEROXIREDOXIN"/>
    <property type="match status" value="1"/>
</dbReference>
<dbReference type="FunFam" id="3.40.30.10:FF:000020">
    <property type="entry name" value="Peroxiredoxin"/>
    <property type="match status" value="1"/>
</dbReference>
<sequence length="224" mass="24513">MKPGLGTVYRLSCVCIASVSLQTRVDGSFKKRGSLIKQNVIDRGAANVFTRVIRVGETLPDCVLYEDYPTNSIKLPDLLVARNVVIFAVPGAFTPGCSRTHLPGYLNVAERMKSDGVHEIICVSVNDPYVMAAWSEKYHTKGKVRMLADPSGDFVRGIGLGMNIPALGGYRAKRFSMFTTNSVVKELNIEPDGTGLSCSLASALEYQKYFSKKEAPEDENPNKV</sequence>
<comment type="similarity">
    <text evidence="2 9">Belongs to the peroxiredoxin family. Prx5 subfamily.</text>
</comment>
<dbReference type="InterPro" id="IPR013766">
    <property type="entry name" value="Thioredoxin_domain"/>
</dbReference>
<dbReference type="Gene3D" id="3.40.30.10">
    <property type="entry name" value="Glutaredoxin"/>
    <property type="match status" value="1"/>
</dbReference>
<evidence type="ECO:0000256" key="5">
    <source>
        <dbReference type="ARBA" id="ARBA00023002"/>
    </source>
</evidence>
<comment type="catalytic activity">
    <reaction evidence="7 9">
        <text>a hydroperoxide + [thioredoxin]-dithiol = an alcohol + [thioredoxin]-disulfide + H2O</text>
        <dbReference type="Rhea" id="RHEA:62620"/>
        <dbReference type="Rhea" id="RHEA-COMP:10698"/>
        <dbReference type="Rhea" id="RHEA-COMP:10700"/>
        <dbReference type="ChEBI" id="CHEBI:15377"/>
        <dbReference type="ChEBI" id="CHEBI:29950"/>
        <dbReference type="ChEBI" id="CHEBI:30879"/>
        <dbReference type="ChEBI" id="CHEBI:35924"/>
        <dbReference type="ChEBI" id="CHEBI:50058"/>
        <dbReference type="EC" id="1.11.1.24"/>
    </reaction>
</comment>
<dbReference type="SUPFAM" id="SSF52833">
    <property type="entry name" value="Thioredoxin-like"/>
    <property type="match status" value="1"/>
</dbReference>
<protein>
    <recommendedName>
        <fullName evidence="9">Peroxiredoxin-5</fullName>
        <ecNumber evidence="9">1.11.1.24</ecNumber>
    </recommendedName>
</protein>
<evidence type="ECO:0000256" key="7">
    <source>
        <dbReference type="ARBA" id="ARBA00049091"/>
    </source>
</evidence>
<dbReference type="InterPro" id="IPR013740">
    <property type="entry name" value="Redoxin"/>
</dbReference>
<feature type="active site" description="Cysteine sulfenic acid (-SOH) intermediate" evidence="8">
    <location>
        <position position="97"/>
    </location>
</feature>
<dbReference type="AlphaFoldDB" id="A0A2H1VKI0"/>
<dbReference type="GO" id="GO:0008379">
    <property type="term" value="F:thioredoxin peroxidase activity"/>
    <property type="evidence" value="ECO:0007669"/>
    <property type="project" value="InterPro"/>
</dbReference>
<evidence type="ECO:0000256" key="6">
    <source>
        <dbReference type="ARBA" id="ARBA00023284"/>
    </source>
</evidence>
<name>A0A2H1VKI0_SPOFR</name>
<feature type="domain" description="Thioredoxin" evidence="10">
    <location>
        <begin position="53"/>
        <end position="209"/>
    </location>
</feature>
<dbReference type="PROSITE" id="PS51352">
    <property type="entry name" value="THIOREDOXIN_2"/>
    <property type="match status" value="1"/>
</dbReference>
<dbReference type="CDD" id="cd03013">
    <property type="entry name" value="PRX5_like"/>
    <property type="match status" value="1"/>
</dbReference>
<comment type="function">
    <text evidence="1">Thiol-specific peroxidase that catalyzes the reduction of hydrogen peroxide and organic hydroperoxides to water and alcohols, respectively. Plays a role in cell protection against oxidative stress by detoxifying peroxides and as sensor of hydrogen peroxide-mediated signaling events.</text>
</comment>
<evidence type="ECO:0000256" key="4">
    <source>
        <dbReference type="ARBA" id="ARBA00022862"/>
    </source>
</evidence>
<evidence type="ECO:0000313" key="11">
    <source>
        <dbReference type="EMBL" id="SOQ40764.1"/>
    </source>
</evidence>
<dbReference type="GO" id="GO:0034599">
    <property type="term" value="P:cellular response to oxidative stress"/>
    <property type="evidence" value="ECO:0007669"/>
    <property type="project" value="InterPro"/>
</dbReference>
<keyword evidence="6 9" id="KW-0676">Redox-active center</keyword>
<dbReference type="PANTHER" id="PTHR10430:SF16">
    <property type="entry name" value="PEROXIREDOXIN-5, MITOCHONDRIAL"/>
    <property type="match status" value="1"/>
</dbReference>
<dbReference type="GO" id="GO:0042744">
    <property type="term" value="P:hydrogen peroxide catabolic process"/>
    <property type="evidence" value="ECO:0007669"/>
    <property type="project" value="TreeGrafter"/>
</dbReference>
<proteinExistence type="inferred from homology"/>
<evidence type="ECO:0000256" key="1">
    <source>
        <dbReference type="ARBA" id="ARBA00003330"/>
    </source>
</evidence>
<evidence type="ECO:0000259" key="10">
    <source>
        <dbReference type="PROSITE" id="PS51352"/>
    </source>
</evidence>
<dbReference type="InterPro" id="IPR036249">
    <property type="entry name" value="Thioredoxin-like_sf"/>
</dbReference>
<reference evidence="11" key="1">
    <citation type="submission" date="2016-07" db="EMBL/GenBank/DDBJ databases">
        <authorList>
            <person name="Bretaudeau A."/>
        </authorList>
    </citation>
    <scope>NUCLEOTIDE SEQUENCE</scope>
    <source>
        <strain evidence="11">Rice</strain>
        <tissue evidence="11">Whole body</tissue>
    </source>
</reference>
<gene>
    <name evidence="11" type="ORF">SFRICE_040092</name>
</gene>
<dbReference type="EC" id="1.11.1.24" evidence="9"/>
<evidence type="ECO:0000256" key="3">
    <source>
        <dbReference type="ARBA" id="ARBA00022559"/>
    </source>
</evidence>
<evidence type="ECO:0000256" key="2">
    <source>
        <dbReference type="ARBA" id="ARBA00010505"/>
    </source>
</evidence>
<dbReference type="EMBL" id="ODYU01002810">
    <property type="protein sequence ID" value="SOQ40764.1"/>
    <property type="molecule type" value="Genomic_DNA"/>
</dbReference>
<keyword evidence="5 9" id="KW-0560">Oxidoreductase</keyword>
<dbReference type="InterPro" id="IPR037944">
    <property type="entry name" value="PRX5-like"/>
</dbReference>
<keyword evidence="3 9" id="KW-0575">Peroxidase</keyword>